<accession>A0A2M9XCZ5</accession>
<name>A0A2M9XCZ5_9LEPT</name>
<dbReference type="InterPro" id="IPR052924">
    <property type="entry name" value="OsmC/Ohr_hydroprdx_reductase"/>
</dbReference>
<dbReference type="PANTHER" id="PTHR35368">
    <property type="entry name" value="HYDROPEROXIDE REDUCTASE"/>
    <property type="match status" value="1"/>
</dbReference>
<dbReference type="InterPro" id="IPR003718">
    <property type="entry name" value="OsmC/Ohr_fam"/>
</dbReference>
<dbReference type="RefSeq" id="WP_100706923.1">
    <property type="nucleotide sequence ID" value="NZ_NPDL01000011.1"/>
</dbReference>
<dbReference type="Pfam" id="PF02566">
    <property type="entry name" value="OsmC"/>
    <property type="match status" value="1"/>
</dbReference>
<dbReference type="PANTHER" id="PTHR35368:SF1">
    <property type="entry name" value="HYDROPEROXIDE REDUCTASE"/>
    <property type="match status" value="1"/>
</dbReference>
<proteinExistence type="predicted"/>
<evidence type="ECO:0000313" key="2">
    <source>
        <dbReference type="Proteomes" id="UP000232196"/>
    </source>
</evidence>
<dbReference type="Gene3D" id="3.30.300.20">
    <property type="match status" value="1"/>
</dbReference>
<organism evidence="1 2">
    <name type="scientific">Leptospira hartskeerlii</name>
    <dbReference type="NCBI Taxonomy" id="2023177"/>
    <lineage>
        <taxon>Bacteria</taxon>
        <taxon>Pseudomonadati</taxon>
        <taxon>Spirochaetota</taxon>
        <taxon>Spirochaetia</taxon>
        <taxon>Leptospirales</taxon>
        <taxon>Leptospiraceae</taxon>
        <taxon>Leptospira</taxon>
    </lineage>
</organism>
<dbReference type="Proteomes" id="UP000232196">
    <property type="component" value="Unassembled WGS sequence"/>
</dbReference>
<protein>
    <submittedName>
        <fullName evidence="1">Peroxiredoxin</fullName>
    </submittedName>
</protein>
<comment type="caution">
    <text evidence="1">The sequence shown here is derived from an EMBL/GenBank/DDBJ whole genome shotgun (WGS) entry which is preliminary data.</text>
</comment>
<dbReference type="InterPro" id="IPR036102">
    <property type="entry name" value="OsmC/Ohrsf"/>
</dbReference>
<dbReference type="SUPFAM" id="SSF82784">
    <property type="entry name" value="OsmC-like"/>
    <property type="match status" value="1"/>
</dbReference>
<evidence type="ECO:0000313" key="1">
    <source>
        <dbReference type="EMBL" id="PJZ25558.1"/>
    </source>
</evidence>
<gene>
    <name evidence="1" type="ORF">CH357_11655</name>
</gene>
<reference evidence="1 2" key="1">
    <citation type="submission" date="2017-07" db="EMBL/GenBank/DDBJ databases">
        <title>Leptospira spp. isolated from tropical soils.</title>
        <authorList>
            <person name="Thibeaux R."/>
            <person name="Iraola G."/>
            <person name="Ferres I."/>
            <person name="Bierque E."/>
            <person name="Girault D."/>
            <person name="Soupe-Gilbert M.-E."/>
            <person name="Picardeau M."/>
            <person name="Goarant C."/>
        </authorList>
    </citation>
    <scope>NUCLEOTIDE SEQUENCE [LARGE SCALE GENOMIC DNA]</scope>
    <source>
        <strain evidence="1 2">MCA1-C-A1</strain>
    </source>
</reference>
<dbReference type="OrthoDB" id="1433018at2"/>
<dbReference type="AlphaFoldDB" id="A0A2M9XCZ5"/>
<keyword evidence="2" id="KW-1185">Reference proteome</keyword>
<dbReference type="InterPro" id="IPR015946">
    <property type="entry name" value="KH_dom-like_a/b"/>
</dbReference>
<sequence length="148" mass="15880">MANTVFESKASWAGGLKLNLQSRNHKWVVDEPEILGGTDQGPNPVELVLGGLASCVGVLVSLYAPAHKVELKDFHVFVEGDLDLDGFQEIAPVRPGFSQIRYRVDIQTDSPKENVDSLLAHIDRICPVKDTLSGVGVLSQKSGSSVAA</sequence>
<dbReference type="EMBL" id="NPDN01000005">
    <property type="protein sequence ID" value="PJZ25558.1"/>
    <property type="molecule type" value="Genomic_DNA"/>
</dbReference>